<evidence type="ECO:0000313" key="1">
    <source>
        <dbReference type="Ensembl" id="ENSCSRP00000018420.1"/>
    </source>
</evidence>
<dbReference type="Proteomes" id="UP000694403">
    <property type="component" value="Unplaced"/>
</dbReference>
<evidence type="ECO:0000313" key="2">
    <source>
        <dbReference type="Proteomes" id="UP000694403"/>
    </source>
</evidence>
<dbReference type="Gene3D" id="1.10.225.10">
    <property type="entry name" value="Saposin-like"/>
    <property type="match status" value="1"/>
</dbReference>
<sequence>GHFCGDCVKLVADIQEKMRTGPFFTESLVATAKQLCEHLGPNMADGSASIPFLLFHVDRMFVAGFVLNENAEQCP</sequence>
<keyword evidence="2" id="KW-1185">Reference proteome</keyword>
<dbReference type="Ensembl" id="ENSCSRT00000019271.1">
    <property type="protein sequence ID" value="ENSCSRP00000018420.1"/>
    <property type="gene ID" value="ENSCSRG00000014110.1"/>
</dbReference>
<evidence type="ECO:0008006" key="3">
    <source>
        <dbReference type="Google" id="ProtNLM"/>
    </source>
</evidence>
<reference evidence="1" key="1">
    <citation type="submission" date="2025-08" db="UniProtKB">
        <authorList>
            <consortium name="Ensembl"/>
        </authorList>
    </citation>
    <scope>IDENTIFICATION</scope>
</reference>
<accession>A0A8C3XRC7</accession>
<proteinExistence type="predicted"/>
<reference evidence="1" key="2">
    <citation type="submission" date="2025-09" db="UniProtKB">
        <authorList>
            <consortium name="Ensembl"/>
        </authorList>
    </citation>
    <scope>IDENTIFICATION</scope>
</reference>
<organism evidence="1 2">
    <name type="scientific">Chelydra serpentina</name>
    <name type="common">Snapping turtle</name>
    <name type="synonym">Testudo serpentina</name>
    <dbReference type="NCBI Taxonomy" id="8475"/>
    <lineage>
        <taxon>Eukaryota</taxon>
        <taxon>Metazoa</taxon>
        <taxon>Chordata</taxon>
        <taxon>Craniata</taxon>
        <taxon>Vertebrata</taxon>
        <taxon>Euteleostomi</taxon>
        <taxon>Archelosauria</taxon>
        <taxon>Testudinata</taxon>
        <taxon>Testudines</taxon>
        <taxon>Cryptodira</taxon>
        <taxon>Durocryptodira</taxon>
        <taxon>Americhelydia</taxon>
        <taxon>Chelydroidea</taxon>
        <taxon>Chelydridae</taxon>
        <taxon>Chelydra</taxon>
    </lineage>
</organism>
<dbReference type="AlphaFoldDB" id="A0A8C3XRC7"/>
<name>A0A8C3XRC7_CHESE</name>
<protein>
    <recommendedName>
        <fullName evidence="3">Saposin B-type domain-containing protein</fullName>
    </recommendedName>
</protein>